<organism evidence="1 2">
    <name type="scientific">Edwardsiella hoshinae</name>
    <dbReference type="NCBI Taxonomy" id="93378"/>
    <lineage>
        <taxon>Bacteria</taxon>
        <taxon>Pseudomonadati</taxon>
        <taxon>Pseudomonadota</taxon>
        <taxon>Gammaproteobacteria</taxon>
        <taxon>Enterobacterales</taxon>
        <taxon>Hafniaceae</taxon>
        <taxon>Edwardsiella</taxon>
    </lineage>
</organism>
<dbReference type="Proteomes" id="UP000255248">
    <property type="component" value="Unassembled WGS sequence"/>
</dbReference>
<accession>A0A376DMW1</accession>
<sequence>MAITLWLAKLSVAGLSFFAGYSLRPRPQCAVINLRYGLSFLAGVSIMTRHFSAAHKYVPCLHGLRLTPTGG</sequence>
<protein>
    <submittedName>
        <fullName evidence="1">Uncharacterized protein</fullName>
    </submittedName>
</protein>
<name>A0A376DMW1_9GAMM</name>
<gene>
    <name evidence="1" type="ORF">NCTC12121_03120</name>
</gene>
<dbReference type="EMBL" id="UFXZ01000001">
    <property type="protein sequence ID" value="STC91591.1"/>
    <property type="molecule type" value="Genomic_DNA"/>
</dbReference>
<dbReference type="AlphaFoldDB" id="A0A376DMW1"/>
<reference evidence="1 2" key="1">
    <citation type="submission" date="2018-06" db="EMBL/GenBank/DDBJ databases">
        <authorList>
            <consortium name="Pathogen Informatics"/>
            <person name="Doyle S."/>
        </authorList>
    </citation>
    <scope>NUCLEOTIDE SEQUENCE [LARGE SCALE GENOMIC DNA]</scope>
    <source>
        <strain evidence="1 2">NCTC12121</strain>
    </source>
</reference>
<proteinExistence type="predicted"/>
<evidence type="ECO:0000313" key="2">
    <source>
        <dbReference type="Proteomes" id="UP000255248"/>
    </source>
</evidence>
<evidence type="ECO:0000313" key="1">
    <source>
        <dbReference type="EMBL" id="STC91591.1"/>
    </source>
</evidence>